<dbReference type="InterPro" id="IPR010994">
    <property type="entry name" value="RuvA_2-like"/>
</dbReference>
<dbReference type="InterPro" id="IPR003583">
    <property type="entry name" value="Hlx-hairpin-Hlx_DNA-bd_motif"/>
</dbReference>
<organism evidence="3 4">
    <name type="scientific">Aeoliella straminimaris</name>
    <dbReference type="NCBI Taxonomy" id="2954799"/>
    <lineage>
        <taxon>Bacteria</taxon>
        <taxon>Pseudomonadati</taxon>
        <taxon>Planctomycetota</taxon>
        <taxon>Planctomycetia</taxon>
        <taxon>Pirellulales</taxon>
        <taxon>Lacipirellulaceae</taxon>
        <taxon>Aeoliella</taxon>
    </lineage>
</organism>
<keyword evidence="1" id="KW-0472">Membrane</keyword>
<feature type="transmembrane region" description="Helical" evidence="1">
    <location>
        <begin position="12"/>
        <end position="32"/>
    </location>
</feature>
<keyword evidence="1" id="KW-1133">Transmembrane helix</keyword>
<dbReference type="GO" id="GO:0003677">
    <property type="term" value="F:DNA binding"/>
    <property type="evidence" value="ECO:0007669"/>
    <property type="project" value="InterPro"/>
</dbReference>
<dbReference type="AlphaFoldDB" id="A0A9X2FGV8"/>
<keyword evidence="1" id="KW-0812">Transmembrane</keyword>
<sequence>MPQPLLKPTEQGTVATAIAVLLAVALVAWMVAGGRSGRLIEIDEAEPVPYAFMVDVNSATWPELAQLPEIGEILARRIVETREQRGPYRTREDLMEVSGIGRVKLSRMAPHLLPLPDERAVAGP</sequence>
<proteinExistence type="predicted"/>
<evidence type="ECO:0000256" key="1">
    <source>
        <dbReference type="SAM" id="Phobius"/>
    </source>
</evidence>
<dbReference type="SMART" id="SM00278">
    <property type="entry name" value="HhH1"/>
    <property type="match status" value="2"/>
</dbReference>
<evidence type="ECO:0000313" key="3">
    <source>
        <dbReference type="EMBL" id="MCO6046279.1"/>
    </source>
</evidence>
<dbReference type="Pfam" id="PF12836">
    <property type="entry name" value="HHH_3"/>
    <property type="match status" value="1"/>
</dbReference>
<dbReference type="GO" id="GO:0006281">
    <property type="term" value="P:DNA repair"/>
    <property type="evidence" value="ECO:0007669"/>
    <property type="project" value="InterPro"/>
</dbReference>
<dbReference type="SUPFAM" id="SSF47781">
    <property type="entry name" value="RuvA domain 2-like"/>
    <property type="match status" value="1"/>
</dbReference>
<dbReference type="Gene3D" id="1.10.150.320">
    <property type="entry name" value="Photosystem II 12 kDa extrinsic protein"/>
    <property type="match status" value="1"/>
</dbReference>
<dbReference type="PANTHER" id="PTHR21180:SF32">
    <property type="entry name" value="ENDONUCLEASE_EXONUCLEASE_PHOSPHATASE FAMILY DOMAIN-CONTAINING PROTEIN 1"/>
    <property type="match status" value="1"/>
</dbReference>
<reference evidence="3" key="1">
    <citation type="submission" date="2022-06" db="EMBL/GenBank/DDBJ databases">
        <title>Aeoliella straminimaris, a novel planctomycete from sediments.</title>
        <authorList>
            <person name="Vitorino I.R."/>
            <person name="Lage O.M."/>
        </authorList>
    </citation>
    <scope>NUCLEOTIDE SEQUENCE</scope>
    <source>
        <strain evidence="3">ICT_H6.2</strain>
    </source>
</reference>
<feature type="domain" description="Helix-hairpin-helix DNA-binding motif class 1" evidence="2">
    <location>
        <begin position="62"/>
        <end position="81"/>
    </location>
</feature>
<protein>
    <submittedName>
        <fullName evidence="3">Helix-hairpin-helix domain-containing protein</fullName>
    </submittedName>
</protein>
<feature type="domain" description="Helix-hairpin-helix DNA-binding motif class 1" evidence="2">
    <location>
        <begin position="92"/>
        <end position="111"/>
    </location>
</feature>
<accession>A0A9X2FGV8</accession>
<evidence type="ECO:0000259" key="2">
    <source>
        <dbReference type="SMART" id="SM00278"/>
    </source>
</evidence>
<gene>
    <name evidence="3" type="ORF">NG895_20465</name>
</gene>
<keyword evidence="4" id="KW-1185">Reference proteome</keyword>
<dbReference type="Proteomes" id="UP001155241">
    <property type="component" value="Unassembled WGS sequence"/>
</dbReference>
<dbReference type="RefSeq" id="WP_252854393.1">
    <property type="nucleotide sequence ID" value="NZ_JAMXLR010000072.1"/>
</dbReference>
<name>A0A9X2FGV8_9BACT</name>
<evidence type="ECO:0000313" key="4">
    <source>
        <dbReference type="Proteomes" id="UP001155241"/>
    </source>
</evidence>
<dbReference type="PANTHER" id="PTHR21180">
    <property type="entry name" value="ENDONUCLEASE/EXONUCLEASE/PHOSPHATASE FAMILY DOMAIN-CONTAINING PROTEIN 1"/>
    <property type="match status" value="1"/>
</dbReference>
<dbReference type="EMBL" id="JAMXLR010000072">
    <property type="protein sequence ID" value="MCO6046279.1"/>
    <property type="molecule type" value="Genomic_DNA"/>
</dbReference>
<comment type="caution">
    <text evidence="3">The sequence shown here is derived from an EMBL/GenBank/DDBJ whole genome shotgun (WGS) entry which is preliminary data.</text>
</comment>
<dbReference type="InterPro" id="IPR051675">
    <property type="entry name" value="Endo/Exo/Phosphatase_dom_1"/>
</dbReference>